<feature type="compositionally biased region" description="Polar residues" evidence="1">
    <location>
        <begin position="15"/>
        <end position="28"/>
    </location>
</feature>
<proteinExistence type="predicted"/>
<dbReference type="Proteomes" id="UP000681967">
    <property type="component" value="Unassembled WGS sequence"/>
</dbReference>
<dbReference type="PANTHER" id="PTHR13950:SF9">
    <property type="entry name" value="RABCONNECTIN-3A"/>
    <property type="match status" value="1"/>
</dbReference>
<evidence type="ECO:0000313" key="3">
    <source>
        <dbReference type="Proteomes" id="UP000681967"/>
    </source>
</evidence>
<dbReference type="InterPro" id="IPR052208">
    <property type="entry name" value="DmX-like/RAVE_component"/>
</dbReference>
<evidence type="ECO:0000256" key="1">
    <source>
        <dbReference type="SAM" id="MobiDB-lite"/>
    </source>
</evidence>
<feature type="compositionally biased region" description="Low complexity" evidence="1">
    <location>
        <begin position="51"/>
        <end position="67"/>
    </location>
</feature>
<evidence type="ECO:0000313" key="2">
    <source>
        <dbReference type="EMBL" id="CAF5074550.1"/>
    </source>
</evidence>
<dbReference type="GO" id="GO:0007035">
    <property type="term" value="P:vacuolar acidification"/>
    <property type="evidence" value="ECO:0007669"/>
    <property type="project" value="TreeGrafter"/>
</dbReference>
<feature type="compositionally biased region" description="Polar residues" evidence="1">
    <location>
        <begin position="38"/>
        <end position="50"/>
    </location>
</feature>
<dbReference type="AlphaFoldDB" id="A0A8S3ENN0"/>
<comment type="caution">
    <text evidence="2">The sequence shown here is derived from an EMBL/GenBank/DDBJ whole genome shotgun (WGS) entry which is preliminary data.</text>
</comment>
<protein>
    <submittedName>
        <fullName evidence="2">Uncharacterized protein</fullName>
    </submittedName>
</protein>
<accession>A0A8S3ENN0</accession>
<sequence length="399" mass="45236">FLHRHNYFIPISNPPDLSTPTQIPTPTGDQPGPFTPASIISSNGMSMNDENVNNTNGQTVQTLSSSSSSTSSIAQINSLSSSLPSTTTNKYIRFHLATTINPSTDSLLAPTTPTHKDYMFIVQWLNNKDLYNLFSIEQFLLETQRKIKRQTSPMTVETEDSNSNDTIVDLTNINDKNSINSAITSILDDSKYFLHIRNSFKKFIDDWKNSPDVVFSIHPINGSLLLWVIDWLDQPLTNITKFSASSPSLAKYHMFHRQVHVSFSASIPDIFPLGDALSLQPHLIIYCNHFLFEQSLSLSQTKQKQHLPIINMITKHTNGTLNLWSLTFHEEKKFQSLVFVTHTARMCGHHFPIRHIVCHPTVPLVLTSSYYDENNELNYGKKQRYDNSLILWSTEPIGP</sequence>
<name>A0A8S3ENN0_9BILA</name>
<organism evidence="2 3">
    <name type="scientific">Rotaria magnacalcarata</name>
    <dbReference type="NCBI Taxonomy" id="392030"/>
    <lineage>
        <taxon>Eukaryota</taxon>
        <taxon>Metazoa</taxon>
        <taxon>Spiralia</taxon>
        <taxon>Gnathifera</taxon>
        <taxon>Rotifera</taxon>
        <taxon>Eurotatoria</taxon>
        <taxon>Bdelloidea</taxon>
        <taxon>Philodinida</taxon>
        <taxon>Philodinidae</taxon>
        <taxon>Rotaria</taxon>
    </lineage>
</organism>
<gene>
    <name evidence="2" type="ORF">BYL167_LOCUS61064</name>
</gene>
<feature type="region of interest" description="Disordered" evidence="1">
    <location>
        <begin position="12"/>
        <end position="67"/>
    </location>
</feature>
<feature type="non-terminal residue" evidence="2">
    <location>
        <position position="1"/>
    </location>
</feature>
<dbReference type="PANTHER" id="PTHR13950">
    <property type="entry name" value="RABCONNECTIN-RELATED"/>
    <property type="match status" value="1"/>
</dbReference>
<reference evidence="2" key="1">
    <citation type="submission" date="2021-02" db="EMBL/GenBank/DDBJ databases">
        <authorList>
            <person name="Nowell W R."/>
        </authorList>
    </citation>
    <scope>NUCLEOTIDE SEQUENCE</scope>
</reference>
<dbReference type="GO" id="GO:0043291">
    <property type="term" value="C:RAVE complex"/>
    <property type="evidence" value="ECO:0007669"/>
    <property type="project" value="TreeGrafter"/>
</dbReference>
<dbReference type="EMBL" id="CAJOBH010231818">
    <property type="protein sequence ID" value="CAF5074550.1"/>
    <property type="molecule type" value="Genomic_DNA"/>
</dbReference>
<feature type="non-terminal residue" evidence="2">
    <location>
        <position position="399"/>
    </location>
</feature>